<evidence type="ECO:0000256" key="6">
    <source>
        <dbReference type="ARBA" id="ARBA00023180"/>
    </source>
</evidence>
<gene>
    <name evidence="8" type="primary">Prom1a</name>
    <name evidence="8" type="ORF">PODPOD_R07468</name>
</gene>
<comment type="subcellular location">
    <subcellularLocation>
        <location evidence="1">Cell projection</location>
        <location evidence="1">Microvillus membrane</location>
        <topology evidence="1">Multi-pass membrane protein</topology>
    </subcellularLocation>
</comment>
<dbReference type="PANTHER" id="PTHR22730:SF4">
    <property type="entry name" value="PROMININ-1-A-LIKE"/>
    <property type="match status" value="1"/>
</dbReference>
<proteinExistence type="inferred from homology"/>
<dbReference type="AlphaFoldDB" id="A0A7L0SFE9"/>
<evidence type="ECO:0000256" key="3">
    <source>
        <dbReference type="ARBA" id="ARBA00022692"/>
    </source>
</evidence>
<feature type="non-terminal residue" evidence="8">
    <location>
        <position position="380"/>
    </location>
</feature>
<reference evidence="8 9" key="1">
    <citation type="submission" date="2019-09" db="EMBL/GenBank/DDBJ databases">
        <title>Bird 10,000 Genomes (B10K) Project - Family phase.</title>
        <authorList>
            <person name="Zhang G."/>
        </authorList>
    </citation>
    <scope>NUCLEOTIDE SEQUENCE [LARGE SCALE GENOMIC DNA]</scope>
    <source>
        <strain evidence="8">B10K-DU-009-04</strain>
        <tissue evidence="8">Mixed tissue sample</tissue>
    </source>
</reference>
<evidence type="ECO:0000256" key="2">
    <source>
        <dbReference type="ARBA" id="ARBA00006058"/>
    </source>
</evidence>
<evidence type="ECO:0000256" key="7">
    <source>
        <dbReference type="SAM" id="Phobius"/>
    </source>
</evidence>
<keyword evidence="6" id="KW-0325">Glycoprotein</keyword>
<feature type="transmembrane region" description="Helical" evidence="7">
    <location>
        <begin position="23"/>
        <end position="56"/>
    </location>
</feature>
<evidence type="ECO:0000256" key="1">
    <source>
        <dbReference type="ARBA" id="ARBA00004475"/>
    </source>
</evidence>
<dbReference type="Proteomes" id="UP000555275">
    <property type="component" value="Unassembled WGS sequence"/>
</dbReference>
<keyword evidence="5 7" id="KW-0472">Membrane</keyword>
<sequence length="380" mass="42864">PLGLKESVLPTQRSSLSHAGGNFFMAGVGFSFIFSWLLMLLVLITFVLGGNIYMLVCESWRSQQLFQLLDTPGLIPGFNLSELLGQEDGTANFSEIYRQCQQDAALWQTLHLDQSVSLDELLNISQYTGEISAAFGKMNITLGTITLLSQRQRDVLLNASRAGQPPDFTPTLEQLDQNVTQGSFQDLAAELEQLADKEGVGVKEDLKADAGKLRELDKEMQMNFSGPLQSLKENIHLVQSRADQLEAQTKAALDKASQTQEFLDREMANIIKNETWAFLEKLLDFFENYISWAKSKLTGDVARCKPIAQTLDNVETVTCDYILDSLNAFWFSLGWCTFFLLPSIILAVRLAKFYRRMDIADVYRPPTFNFYKIPRPSTRH</sequence>
<evidence type="ECO:0000256" key="4">
    <source>
        <dbReference type="ARBA" id="ARBA00022989"/>
    </source>
</evidence>
<feature type="non-terminal residue" evidence="8">
    <location>
        <position position="1"/>
    </location>
</feature>
<evidence type="ECO:0000313" key="8">
    <source>
        <dbReference type="EMBL" id="NXL41151.1"/>
    </source>
</evidence>
<dbReference type="GO" id="GO:0005929">
    <property type="term" value="C:cilium"/>
    <property type="evidence" value="ECO:0007669"/>
    <property type="project" value="TreeGrafter"/>
</dbReference>
<keyword evidence="4 7" id="KW-1133">Transmembrane helix</keyword>
<comment type="similarity">
    <text evidence="2">Belongs to the prominin family.</text>
</comment>
<dbReference type="EMBL" id="VXAO01000008">
    <property type="protein sequence ID" value="NXL41151.1"/>
    <property type="molecule type" value="Genomic_DNA"/>
</dbReference>
<protein>
    <submittedName>
        <fullName evidence="8">PRM1A protein</fullName>
    </submittedName>
</protein>
<dbReference type="PANTHER" id="PTHR22730">
    <property type="entry name" value="PROMININ PROM PROTEIN"/>
    <property type="match status" value="1"/>
</dbReference>
<feature type="transmembrane region" description="Helical" evidence="7">
    <location>
        <begin position="328"/>
        <end position="348"/>
    </location>
</feature>
<dbReference type="Pfam" id="PF05478">
    <property type="entry name" value="Prominin"/>
    <property type="match status" value="1"/>
</dbReference>
<comment type="caution">
    <text evidence="8">The sequence shown here is derived from an EMBL/GenBank/DDBJ whole genome shotgun (WGS) entry which is preliminary data.</text>
</comment>
<dbReference type="GO" id="GO:0031528">
    <property type="term" value="C:microvillus membrane"/>
    <property type="evidence" value="ECO:0007669"/>
    <property type="project" value="UniProtKB-SubCell"/>
</dbReference>
<dbReference type="InterPro" id="IPR008795">
    <property type="entry name" value="Prominin"/>
</dbReference>
<dbReference type="OrthoDB" id="6229420at2759"/>
<dbReference type="GO" id="GO:0009986">
    <property type="term" value="C:cell surface"/>
    <property type="evidence" value="ECO:0007669"/>
    <property type="project" value="TreeGrafter"/>
</dbReference>
<accession>A0A7L0SFE9</accession>
<keyword evidence="3 7" id="KW-0812">Transmembrane</keyword>
<organism evidence="8 9">
    <name type="scientific">Podilymbus podiceps</name>
    <name type="common">Pied-billed grebe</name>
    <dbReference type="NCBI Taxonomy" id="9252"/>
    <lineage>
        <taxon>Eukaryota</taxon>
        <taxon>Metazoa</taxon>
        <taxon>Chordata</taxon>
        <taxon>Craniata</taxon>
        <taxon>Vertebrata</taxon>
        <taxon>Euteleostomi</taxon>
        <taxon>Archelosauria</taxon>
        <taxon>Archosauria</taxon>
        <taxon>Dinosauria</taxon>
        <taxon>Saurischia</taxon>
        <taxon>Theropoda</taxon>
        <taxon>Coelurosauria</taxon>
        <taxon>Aves</taxon>
        <taxon>Neognathae</taxon>
        <taxon>Neoaves</taxon>
        <taxon>Mirandornithes</taxon>
        <taxon>Podicipediformes</taxon>
        <taxon>Podicipedidae</taxon>
        <taxon>Podilymbus</taxon>
    </lineage>
</organism>
<evidence type="ECO:0000256" key="5">
    <source>
        <dbReference type="ARBA" id="ARBA00023136"/>
    </source>
</evidence>
<name>A0A7L0SFE9_PODPO</name>
<dbReference type="GO" id="GO:0016324">
    <property type="term" value="C:apical plasma membrane"/>
    <property type="evidence" value="ECO:0007669"/>
    <property type="project" value="TreeGrafter"/>
</dbReference>
<dbReference type="GO" id="GO:0071914">
    <property type="term" value="C:prominosome"/>
    <property type="evidence" value="ECO:0007669"/>
    <property type="project" value="TreeGrafter"/>
</dbReference>
<evidence type="ECO:0000313" key="9">
    <source>
        <dbReference type="Proteomes" id="UP000555275"/>
    </source>
</evidence>
<keyword evidence="9" id="KW-1185">Reference proteome</keyword>
<dbReference type="GO" id="GO:0015485">
    <property type="term" value="F:cholesterol binding"/>
    <property type="evidence" value="ECO:0007669"/>
    <property type="project" value="TreeGrafter"/>
</dbReference>